<dbReference type="InterPro" id="IPR012910">
    <property type="entry name" value="Plug_dom"/>
</dbReference>
<dbReference type="InterPro" id="IPR000531">
    <property type="entry name" value="Beta-barrel_TonB"/>
</dbReference>
<dbReference type="PANTHER" id="PTHR30069:SF29">
    <property type="entry name" value="HEMOGLOBIN AND HEMOGLOBIN-HAPTOGLOBIN-BINDING PROTEIN 1-RELATED"/>
    <property type="match status" value="1"/>
</dbReference>
<dbReference type="Gene3D" id="2.40.170.20">
    <property type="entry name" value="TonB-dependent receptor, beta-barrel domain"/>
    <property type="match status" value="1"/>
</dbReference>
<evidence type="ECO:0000256" key="5">
    <source>
        <dbReference type="ARBA" id="ARBA00022729"/>
    </source>
</evidence>
<dbReference type="PROSITE" id="PS52016">
    <property type="entry name" value="TONB_DEPENDENT_REC_3"/>
    <property type="match status" value="1"/>
</dbReference>
<dbReference type="EMBL" id="FSRA01000002">
    <property type="protein sequence ID" value="SIO47361.1"/>
    <property type="molecule type" value="Genomic_DNA"/>
</dbReference>
<evidence type="ECO:0000256" key="7">
    <source>
        <dbReference type="ARBA" id="ARBA00023136"/>
    </source>
</evidence>
<dbReference type="Pfam" id="PF07715">
    <property type="entry name" value="Plug"/>
    <property type="match status" value="1"/>
</dbReference>
<keyword evidence="9 10" id="KW-0998">Cell outer membrane</keyword>
<evidence type="ECO:0000256" key="2">
    <source>
        <dbReference type="ARBA" id="ARBA00022448"/>
    </source>
</evidence>
<dbReference type="InterPro" id="IPR036942">
    <property type="entry name" value="Beta-barrel_TonB_sf"/>
</dbReference>
<dbReference type="STRING" id="536979.SAMN04488055_4357"/>
<dbReference type="Pfam" id="PF00593">
    <property type="entry name" value="TonB_dep_Rec_b-barrel"/>
    <property type="match status" value="1"/>
</dbReference>
<evidence type="ECO:0000313" key="15">
    <source>
        <dbReference type="EMBL" id="SIO47361.1"/>
    </source>
</evidence>
<dbReference type="Gene3D" id="2.170.130.10">
    <property type="entry name" value="TonB-dependent receptor, plug domain"/>
    <property type="match status" value="1"/>
</dbReference>
<name>A0A1N6JT06_9BACT</name>
<evidence type="ECO:0000256" key="1">
    <source>
        <dbReference type="ARBA" id="ARBA00004571"/>
    </source>
</evidence>
<organism evidence="15 16">
    <name type="scientific">Chitinophaga niabensis</name>
    <dbReference type="NCBI Taxonomy" id="536979"/>
    <lineage>
        <taxon>Bacteria</taxon>
        <taxon>Pseudomonadati</taxon>
        <taxon>Bacteroidota</taxon>
        <taxon>Chitinophagia</taxon>
        <taxon>Chitinophagales</taxon>
        <taxon>Chitinophagaceae</taxon>
        <taxon>Chitinophaga</taxon>
    </lineage>
</organism>
<evidence type="ECO:0000256" key="12">
    <source>
        <dbReference type="SAM" id="SignalP"/>
    </source>
</evidence>
<keyword evidence="5 12" id="KW-0732">Signal</keyword>
<accession>A0A1N6JT06</accession>
<evidence type="ECO:0000259" key="14">
    <source>
        <dbReference type="Pfam" id="PF07715"/>
    </source>
</evidence>
<keyword evidence="4 10" id="KW-0812">Transmembrane</keyword>
<dbReference type="RefSeq" id="WP_074241713.1">
    <property type="nucleotide sequence ID" value="NZ_FSRA01000002.1"/>
</dbReference>
<evidence type="ECO:0000256" key="11">
    <source>
        <dbReference type="RuleBase" id="RU003357"/>
    </source>
</evidence>
<dbReference type="InterPro" id="IPR037066">
    <property type="entry name" value="Plug_dom_sf"/>
</dbReference>
<feature type="domain" description="TonB-dependent receptor plug" evidence="14">
    <location>
        <begin position="38"/>
        <end position="138"/>
    </location>
</feature>
<dbReference type="InterPro" id="IPR039426">
    <property type="entry name" value="TonB-dep_rcpt-like"/>
</dbReference>
<evidence type="ECO:0000256" key="9">
    <source>
        <dbReference type="ARBA" id="ARBA00023237"/>
    </source>
</evidence>
<gene>
    <name evidence="15" type="ORF">SAMN04488055_4357</name>
</gene>
<proteinExistence type="inferred from homology"/>
<sequence length="649" mass="73246">MKTRLPTTFLIFLISSFAYGQSRTFQLGEVVITSQKQDSATAVNQATMIKLQRLNVATVLNLLPGITLGNIGPRNESVVYLRGFDLRQVPVFIDGIPVYVPYDGYVDLARFTTYDLSKITVSKGNASVLYGPNTMGGAINLVSKQPVRKLEIQGNLGWLSGGYDCALNIGSRWKKFYVQAGVSKFQRDYFELPEGVKRENSYNNDIKVNVKLAYAPNTNSEYAIGYINQHGEKGTPVYAGKDTLNSQFKSPRFWKWPYWDKQSLYFLSNTKLDSSSYLKVRAFYDQFRNRLESYDDAKYTTQTRPYAFTSFYDDYSFGGNTEYGRALSTANTLKAALHYKKDIHRENNAGEPVRKTADNTYSLGLTDEHRFSGKLSASAGISFNARESDGAEEYNSTTKKISQFPANKNSAWNIQAGLSYLFTPSQSLEASFGRMTRFATIKDRYSYRMGTAIPNPDLKAERATHYELKYNDVSISRLRIQAALFYSRINDVIQQENNVKFDTAAARWQSQLQNKGRAEFYGGEASVNYLVTTGLNAGINYSYITRKNLDNKSLRFTDVPEHKIVGIIAYTIKRLDLNVDGSYNSFRYSTSYGTKAPGFFLLNGGASFAFIPSLRLSAGVNNIFDKSYMLVEGYPEQGRNYFAKLLFNL</sequence>
<feature type="chain" id="PRO_5009936836" evidence="12">
    <location>
        <begin position="21"/>
        <end position="649"/>
    </location>
</feature>
<dbReference type="OrthoDB" id="9758472at2"/>
<dbReference type="PANTHER" id="PTHR30069">
    <property type="entry name" value="TONB-DEPENDENT OUTER MEMBRANE RECEPTOR"/>
    <property type="match status" value="1"/>
</dbReference>
<evidence type="ECO:0000256" key="4">
    <source>
        <dbReference type="ARBA" id="ARBA00022692"/>
    </source>
</evidence>
<keyword evidence="8" id="KW-0675">Receptor</keyword>
<dbReference type="GO" id="GO:0015344">
    <property type="term" value="F:siderophore uptake transmembrane transporter activity"/>
    <property type="evidence" value="ECO:0007669"/>
    <property type="project" value="TreeGrafter"/>
</dbReference>
<dbReference type="GO" id="GO:0009279">
    <property type="term" value="C:cell outer membrane"/>
    <property type="evidence" value="ECO:0007669"/>
    <property type="project" value="UniProtKB-SubCell"/>
</dbReference>
<protein>
    <submittedName>
        <fullName evidence="15">Iron complex outermembrane recepter protein</fullName>
    </submittedName>
</protein>
<reference evidence="15 16" key="1">
    <citation type="submission" date="2016-11" db="EMBL/GenBank/DDBJ databases">
        <authorList>
            <person name="Jaros S."/>
            <person name="Januszkiewicz K."/>
            <person name="Wedrychowicz H."/>
        </authorList>
    </citation>
    <scope>NUCLEOTIDE SEQUENCE [LARGE SCALE GENOMIC DNA]</scope>
    <source>
        <strain evidence="15 16">DSM 24787</strain>
    </source>
</reference>
<keyword evidence="2 10" id="KW-0813">Transport</keyword>
<feature type="domain" description="TonB-dependent receptor-like beta-barrel" evidence="13">
    <location>
        <begin position="228"/>
        <end position="623"/>
    </location>
</feature>
<dbReference type="AlphaFoldDB" id="A0A1N6JT06"/>
<dbReference type="GO" id="GO:0044718">
    <property type="term" value="P:siderophore transmembrane transport"/>
    <property type="evidence" value="ECO:0007669"/>
    <property type="project" value="TreeGrafter"/>
</dbReference>
<evidence type="ECO:0000256" key="3">
    <source>
        <dbReference type="ARBA" id="ARBA00022452"/>
    </source>
</evidence>
<comment type="subcellular location">
    <subcellularLocation>
        <location evidence="1 10">Cell outer membrane</location>
        <topology evidence="1 10">Multi-pass membrane protein</topology>
    </subcellularLocation>
</comment>
<comment type="similarity">
    <text evidence="10 11">Belongs to the TonB-dependent receptor family.</text>
</comment>
<keyword evidence="7 10" id="KW-0472">Membrane</keyword>
<keyword evidence="3 10" id="KW-1134">Transmembrane beta strand</keyword>
<keyword evidence="6 11" id="KW-0798">TonB box</keyword>
<evidence type="ECO:0000256" key="6">
    <source>
        <dbReference type="ARBA" id="ARBA00023077"/>
    </source>
</evidence>
<evidence type="ECO:0000313" key="16">
    <source>
        <dbReference type="Proteomes" id="UP000185003"/>
    </source>
</evidence>
<dbReference type="Proteomes" id="UP000185003">
    <property type="component" value="Unassembled WGS sequence"/>
</dbReference>
<evidence type="ECO:0000256" key="8">
    <source>
        <dbReference type="ARBA" id="ARBA00023170"/>
    </source>
</evidence>
<feature type="signal peptide" evidence="12">
    <location>
        <begin position="1"/>
        <end position="20"/>
    </location>
</feature>
<keyword evidence="16" id="KW-1185">Reference proteome</keyword>
<evidence type="ECO:0000259" key="13">
    <source>
        <dbReference type="Pfam" id="PF00593"/>
    </source>
</evidence>
<dbReference type="SUPFAM" id="SSF56935">
    <property type="entry name" value="Porins"/>
    <property type="match status" value="1"/>
</dbReference>
<evidence type="ECO:0000256" key="10">
    <source>
        <dbReference type="PROSITE-ProRule" id="PRU01360"/>
    </source>
</evidence>